<sequence length="65" mass="7366">MTGNHSATENYYPELTYALTVDKSFQVTDSTLFGGAEADLLVLAIEKDPKKFFTTYYRAAQRTKH</sequence>
<gene>
    <name evidence="1" type="ORF">JG559_10680</name>
</gene>
<reference evidence="1" key="1">
    <citation type="submission" date="2021-01" db="EMBL/GenBank/DDBJ databases">
        <title>Enterococcus.</title>
        <authorList>
            <person name="Du X."/>
            <person name="Wang N."/>
        </authorList>
    </citation>
    <scope>NUCLEOTIDE SEQUENCE [LARGE SCALE GENOMIC DNA]</scope>
    <source>
        <strain evidence="1">T90-2</strain>
    </source>
</reference>
<protein>
    <submittedName>
        <fullName evidence="1">Uncharacterized protein</fullName>
    </submittedName>
</protein>
<proteinExistence type="predicted"/>
<name>A0A974NYP3_ENTFL</name>
<accession>A0A974NYP3</accession>
<organism evidence="1">
    <name type="scientific">Enterococcus faecalis</name>
    <name type="common">Streptococcus faecalis</name>
    <dbReference type="NCBI Taxonomy" id="1351"/>
    <lineage>
        <taxon>Bacteria</taxon>
        <taxon>Bacillati</taxon>
        <taxon>Bacillota</taxon>
        <taxon>Bacilli</taxon>
        <taxon>Lactobacillales</taxon>
        <taxon>Enterococcaceae</taxon>
        <taxon>Enterococcus</taxon>
    </lineage>
</organism>
<evidence type="ECO:0000313" key="1">
    <source>
        <dbReference type="EMBL" id="QQV79544.1"/>
    </source>
</evidence>
<dbReference type="AlphaFoldDB" id="A0A974NYP3"/>
<dbReference type="EMBL" id="CP068242">
    <property type="protein sequence ID" value="QQV79544.1"/>
    <property type="molecule type" value="Genomic_DNA"/>
</dbReference>